<evidence type="ECO:0000313" key="1">
    <source>
        <dbReference type="EMBL" id="SCW39246.1"/>
    </source>
</evidence>
<dbReference type="AlphaFoldDB" id="A0AB37Z4X7"/>
<proteinExistence type="predicted"/>
<name>A0AB37Z4X7_9PSED</name>
<accession>A0AB37Z4X7</accession>
<keyword evidence="2" id="KW-1185">Reference proteome</keyword>
<sequence length="155" mass="17416">MSKRKPNSAHARMVRYSRAMLRTNHVAVLDLESSNLHTLINWKSAAAITTNARRALVDSLCDIPHNWTIYLAGLHRSPKGEHYMKSEELALDGIYLAAHLEDVIGPRAEVLRATCNPKHFVGMAWIAMPYDTTLTETHAAYIFERFGAWSAKEAA</sequence>
<reference evidence="1 2" key="1">
    <citation type="submission" date="2016-10" db="EMBL/GenBank/DDBJ databases">
        <authorList>
            <person name="Varghese N."/>
            <person name="Submissions S."/>
        </authorList>
    </citation>
    <scope>NUCLEOTIDE SEQUENCE [LARGE SCALE GENOMIC DNA]</scope>
    <source>
        <strain evidence="1 2">DSM 17833</strain>
    </source>
</reference>
<organism evidence="1 2">
    <name type="scientific">Pseudomonas peli</name>
    <dbReference type="NCBI Taxonomy" id="592361"/>
    <lineage>
        <taxon>Bacteria</taxon>
        <taxon>Pseudomonadati</taxon>
        <taxon>Pseudomonadota</taxon>
        <taxon>Gammaproteobacteria</taxon>
        <taxon>Pseudomonadales</taxon>
        <taxon>Pseudomonadaceae</taxon>
        <taxon>Pseudomonas</taxon>
    </lineage>
</organism>
<dbReference type="RefSeq" id="WP_090248752.1">
    <property type="nucleotide sequence ID" value="NZ_FMTL01000001.1"/>
</dbReference>
<evidence type="ECO:0000313" key="2">
    <source>
        <dbReference type="Proteomes" id="UP000242418"/>
    </source>
</evidence>
<protein>
    <submittedName>
        <fullName evidence="1">Uncharacterized protein</fullName>
    </submittedName>
</protein>
<comment type="caution">
    <text evidence="1">The sequence shown here is derived from an EMBL/GenBank/DDBJ whole genome shotgun (WGS) entry which is preliminary data.</text>
</comment>
<gene>
    <name evidence="1" type="ORF">SAMN05216370_0901</name>
</gene>
<dbReference type="Proteomes" id="UP000242418">
    <property type="component" value="Unassembled WGS sequence"/>
</dbReference>
<dbReference type="EMBL" id="FMTL01000001">
    <property type="protein sequence ID" value="SCW39246.1"/>
    <property type="molecule type" value="Genomic_DNA"/>
</dbReference>